<dbReference type="OrthoDB" id="5981550at2759"/>
<dbReference type="InterPro" id="IPR000569">
    <property type="entry name" value="HECT_dom"/>
</dbReference>
<dbReference type="Gene3D" id="6.10.130.10">
    <property type="entry name" value="Ubiquitin-protein ligase E3A, N-terminal zinc-binding domain (AZUL)"/>
    <property type="match status" value="1"/>
</dbReference>
<dbReference type="PROSITE" id="PS50237">
    <property type="entry name" value="HECT"/>
    <property type="match status" value="1"/>
</dbReference>
<feature type="compositionally biased region" description="Polar residues" evidence="6">
    <location>
        <begin position="330"/>
        <end position="340"/>
    </location>
</feature>
<feature type="region of interest" description="Disordered" evidence="6">
    <location>
        <begin position="166"/>
        <end position="210"/>
    </location>
</feature>
<dbReference type="PANTHER" id="PTHR45700">
    <property type="entry name" value="UBIQUITIN-PROTEIN LIGASE E3C"/>
    <property type="match status" value="1"/>
</dbReference>
<comment type="catalytic activity">
    <reaction evidence="1">
        <text>S-ubiquitinyl-[E2 ubiquitin-conjugating enzyme]-L-cysteine + [acceptor protein]-L-lysine = [E2 ubiquitin-conjugating enzyme]-L-cysteine + N(6)-ubiquitinyl-[acceptor protein]-L-lysine.</text>
        <dbReference type="EC" id="2.3.2.26"/>
    </reaction>
</comment>
<reference evidence="9" key="1">
    <citation type="submission" date="2016-03" db="EMBL/GenBank/DDBJ databases">
        <authorList>
            <person name="Guldener U."/>
        </authorList>
    </citation>
    <scope>NUCLEOTIDE SEQUENCE [LARGE SCALE GENOMIC DNA]</scope>
    <source>
        <strain evidence="9">04CH-RAC-A.6.1</strain>
    </source>
</reference>
<dbReference type="Gene3D" id="3.30.2410.10">
    <property type="entry name" value="Hect, E3 ligase catalytic domain"/>
    <property type="match status" value="1"/>
</dbReference>
<dbReference type="FunFam" id="3.30.2410.10:FF:000003">
    <property type="entry name" value="probable E3 ubiquitin-protein ligase HERC4 isoform X1"/>
    <property type="match status" value="1"/>
</dbReference>
<accession>A0A1E1K9S7</accession>
<name>A0A1E1K9S7_9HELO</name>
<sequence length="1305" mass="146918">MTRDTLRVRDDRGTLSDADIYAALWATAPFPRLPDGASESFRRLTVEVDDPKRIYGIHKARRRHNFQLLVERYVLQIRYGCPSTTCTTTTCFSSRRRVANGAPVRRYNSVSARTLAIYMASQDNPEMGLCHHNSAELFPADIPKPSMSKPKLASNSRTSSVHIAGVKSHRQETPKTVPKNGAFVEDLPDVDGHCEKTRPSEKNSRGNLELGITLPDEPATTDPRSFVQNMFGTVAFRMIEWLNPRNFALIAQAQNPDGVAAPPSTISATPAQENGEDAISNAKYDPQVHGMVEPGSSNDPDNDFGVTNSSSSTSGPGELSLSTLPVAPKPQSTISQSAGSQDPHHGVVPESRSRVNSIARTALGSNRRKKSDTTEPPTQKGILTKTHKSLETANESCHTSATVSSITKHKIPKQTILTNSKMHTIPDLTQVHEFKQTSTTSSVESSETSELENKYGSSNSPEKEYALTSPTTKSSETPEERSQPPADVLLPQSMANLSTPSILIMCDIMQNHGMSEKHLFAPPSIESSWKTTHEHQVFSFPNESWKQNMSSESTSQWKKFIEQSFFDVLGKPDSLLDSFSNEQSKLLDSQSIWYLMLRMTRVTPSLVLDSLWKVTEILFRPPRQLKEAYEWAKDEKTHSRKSLSNNEAAQVISICLHALIAVAPLVSDPHQIASMSRIRSYGLTMLGRQSSAMEPVALYLAYEDAFANEYAFRLARRLFASIPTRRQFMELLSHQKSHQRSNQIGETTERDVLDVVLEVLKPVDLRATSIIRFSDEERDLHEKRVPTLLLDWARTVMLQEWEGSAEVPRDGPFGGALAMMAAIYKHRKSLILGDIHFRTEYFADRLDPIATPLEWLLYDQKKKTIHLLDHPYLFNPSTLVSYFRAINYSRMNQSYEKAHTTGQLVSHFMSEGSLVTDNLKRDKLHERLRTATSEFMVLNIRRSNVLVDAFNAIWRREERELMRPLKVRLGEEGGVQGLDSGGVQQEFFRLAIAEALNPDYGTFTIDSRTKMTWFQPGSPEPLWKFELIGMIVSLAVYNGLNLPVTFPKALYRKLLDEEVTELHHIADGWPDLTNGLTTLLEWDEKDGTVEDIFARTYEFSVDIFGTPISREMNSSSPRWPQFSDLVHNTNPLDAPLVTNSNRNAYVSDYIRYLTSVSIAPQYSAFKKGFFSCISRKSISLFSPETLQSVIEGIQEIDISDMRRATRYIGWDASHRSIKDFWSIVKKFDLGQKRRLLEFVTASDRVPVGGMRNLQFTLQRNGVDDGHLPTSYTCYGILLLPEYSSKDVLREKLSMALENSKGFGFA</sequence>
<dbReference type="Pfam" id="PF00632">
    <property type="entry name" value="HECT"/>
    <property type="match status" value="1"/>
</dbReference>
<dbReference type="Pfam" id="PF16558">
    <property type="entry name" value="AZUL"/>
    <property type="match status" value="1"/>
</dbReference>
<keyword evidence="8" id="KW-0436">Ligase</keyword>
<dbReference type="InterPro" id="IPR044611">
    <property type="entry name" value="E3A/B/C-like"/>
</dbReference>
<evidence type="ECO:0000256" key="5">
    <source>
        <dbReference type="PROSITE-ProRule" id="PRU00104"/>
    </source>
</evidence>
<dbReference type="InterPro" id="IPR035983">
    <property type="entry name" value="Hect_E3_ubiquitin_ligase"/>
</dbReference>
<dbReference type="Proteomes" id="UP000178912">
    <property type="component" value="Unassembled WGS sequence"/>
</dbReference>
<dbReference type="EC" id="2.3.2.26" evidence="2"/>
<dbReference type="InterPro" id="IPR042556">
    <property type="entry name" value="AZUL_sf"/>
</dbReference>
<dbReference type="GO" id="GO:0016874">
    <property type="term" value="F:ligase activity"/>
    <property type="evidence" value="ECO:0007669"/>
    <property type="project" value="UniProtKB-KW"/>
</dbReference>
<dbReference type="GO" id="GO:0061630">
    <property type="term" value="F:ubiquitin protein ligase activity"/>
    <property type="evidence" value="ECO:0007669"/>
    <property type="project" value="UniProtKB-EC"/>
</dbReference>
<feature type="region of interest" description="Disordered" evidence="6">
    <location>
        <begin position="287"/>
        <end position="385"/>
    </location>
</feature>
<protein>
    <recommendedName>
        <fullName evidence="2">HECT-type E3 ubiquitin transferase</fullName>
        <ecNumber evidence="2">2.3.2.26</ecNumber>
    </recommendedName>
</protein>
<keyword evidence="3" id="KW-0808">Transferase</keyword>
<feature type="compositionally biased region" description="Low complexity" evidence="6">
    <location>
        <begin position="309"/>
        <end position="325"/>
    </location>
</feature>
<evidence type="ECO:0000313" key="9">
    <source>
        <dbReference type="Proteomes" id="UP000178912"/>
    </source>
</evidence>
<evidence type="ECO:0000259" key="7">
    <source>
        <dbReference type="PROSITE" id="PS50237"/>
    </source>
</evidence>
<dbReference type="PANTHER" id="PTHR45700:SF8">
    <property type="entry name" value="HECT-TYPE E3 UBIQUITIN TRANSFERASE"/>
    <property type="match status" value="1"/>
</dbReference>
<evidence type="ECO:0000256" key="3">
    <source>
        <dbReference type="ARBA" id="ARBA00022679"/>
    </source>
</evidence>
<dbReference type="EMBL" id="FJUX01000020">
    <property type="protein sequence ID" value="CZS94839.1"/>
    <property type="molecule type" value="Genomic_DNA"/>
</dbReference>
<evidence type="ECO:0000256" key="6">
    <source>
        <dbReference type="SAM" id="MobiDB-lite"/>
    </source>
</evidence>
<dbReference type="Gene3D" id="3.90.1750.10">
    <property type="entry name" value="Hect, E3 ligase catalytic domains"/>
    <property type="match status" value="1"/>
</dbReference>
<organism evidence="8 9">
    <name type="scientific">Rhynchosporium agropyri</name>
    <dbReference type="NCBI Taxonomy" id="914238"/>
    <lineage>
        <taxon>Eukaryota</taxon>
        <taxon>Fungi</taxon>
        <taxon>Dikarya</taxon>
        <taxon>Ascomycota</taxon>
        <taxon>Pezizomycotina</taxon>
        <taxon>Leotiomycetes</taxon>
        <taxon>Helotiales</taxon>
        <taxon>Ploettnerulaceae</taxon>
        <taxon>Rhynchosporium</taxon>
    </lineage>
</organism>
<dbReference type="GO" id="GO:0000209">
    <property type="term" value="P:protein polyubiquitination"/>
    <property type="evidence" value="ECO:0007669"/>
    <property type="project" value="InterPro"/>
</dbReference>
<proteinExistence type="predicted"/>
<feature type="region of interest" description="Disordered" evidence="6">
    <location>
        <begin position="432"/>
        <end position="491"/>
    </location>
</feature>
<evidence type="ECO:0000313" key="8">
    <source>
        <dbReference type="EMBL" id="CZS94839.1"/>
    </source>
</evidence>
<feature type="compositionally biased region" description="Basic and acidic residues" evidence="6">
    <location>
        <begin position="342"/>
        <end position="353"/>
    </location>
</feature>
<evidence type="ECO:0000256" key="4">
    <source>
        <dbReference type="ARBA" id="ARBA00022786"/>
    </source>
</evidence>
<dbReference type="SMART" id="SM00119">
    <property type="entry name" value="HECTc"/>
    <property type="match status" value="1"/>
</dbReference>
<dbReference type="InterPro" id="IPR032353">
    <property type="entry name" value="AZUL"/>
</dbReference>
<evidence type="ECO:0000256" key="2">
    <source>
        <dbReference type="ARBA" id="ARBA00012485"/>
    </source>
</evidence>
<feature type="domain" description="HECT" evidence="7">
    <location>
        <begin position="957"/>
        <end position="1305"/>
    </location>
</feature>
<dbReference type="SUPFAM" id="SSF56204">
    <property type="entry name" value="Hect, E3 ligase catalytic domain"/>
    <property type="match status" value="1"/>
</dbReference>
<gene>
    <name evidence="8" type="ORF">RAG0_04682</name>
</gene>
<feature type="compositionally biased region" description="Low complexity" evidence="6">
    <location>
        <begin position="437"/>
        <end position="448"/>
    </location>
</feature>
<evidence type="ECO:0000256" key="1">
    <source>
        <dbReference type="ARBA" id="ARBA00000885"/>
    </source>
</evidence>
<feature type="active site" description="Glycyl thioester intermediate" evidence="5">
    <location>
        <position position="1273"/>
    </location>
</feature>
<feature type="compositionally biased region" description="Basic and acidic residues" evidence="6">
    <location>
        <begin position="190"/>
        <end position="204"/>
    </location>
</feature>
<keyword evidence="4 5" id="KW-0833">Ubl conjugation pathway</keyword>
<dbReference type="Gene3D" id="3.30.2160.10">
    <property type="entry name" value="Hect, E3 ligase catalytic domain"/>
    <property type="match status" value="1"/>
</dbReference>
<keyword evidence="9" id="KW-1185">Reference proteome</keyword>